<evidence type="ECO:0000256" key="1">
    <source>
        <dbReference type="ARBA" id="ARBA00004571"/>
    </source>
</evidence>
<feature type="chain" id="PRO_5004056387" evidence="10">
    <location>
        <begin position="32"/>
        <end position="1007"/>
    </location>
</feature>
<evidence type="ECO:0000313" key="12">
    <source>
        <dbReference type="EMBL" id="AGG90888.1"/>
    </source>
</evidence>
<proteinExistence type="inferred from homology"/>
<evidence type="ECO:0000256" key="8">
    <source>
        <dbReference type="PROSITE-ProRule" id="PRU10143"/>
    </source>
</evidence>
<evidence type="ECO:0000256" key="7">
    <source>
        <dbReference type="PROSITE-ProRule" id="PRU01360"/>
    </source>
</evidence>
<keyword evidence="8" id="KW-0798">TonB box</keyword>
<dbReference type="PROSITE" id="PS00430">
    <property type="entry name" value="TONB_DEPENDENT_REC_1"/>
    <property type="match status" value="1"/>
</dbReference>
<dbReference type="SUPFAM" id="SSF56935">
    <property type="entry name" value="Porins"/>
    <property type="match status" value="1"/>
</dbReference>
<evidence type="ECO:0000259" key="11">
    <source>
        <dbReference type="Pfam" id="PF07715"/>
    </source>
</evidence>
<dbReference type="STRING" id="666685.R2APBS1_3831"/>
<dbReference type="InterPro" id="IPR013784">
    <property type="entry name" value="Carb-bd-like_fold"/>
</dbReference>
<evidence type="ECO:0000313" key="13">
    <source>
        <dbReference type="Proteomes" id="UP000011859"/>
    </source>
</evidence>
<dbReference type="Gene3D" id="2.40.170.20">
    <property type="entry name" value="TonB-dependent receptor, beta-barrel domain"/>
    <property type="match status" value="1"/>
</dbReference>
<comment type="subcellular location">
    <subcellularLocation>
        <location evidence="1 7">Cell outer membrane</location>
        <topology evidence="1 7">Multi-pass membrane protein</topology>
    </subcellularLocation>
</comment>
<evidence type="ECO:0000256" key="4">
    <source>
        <dbReference type="ARBA" id="ARBA00022692"/>
    </source>
</evidence>
<feature type="domain" description="TonB-dependent receptor plug" evidence="11">
    <location>
        <begin position="137"/>
        <end position="233"/>
    </location>
</feature>
<name>M4NMM3_9GAMM</name>
<keyword evidence="5 7" id="KW-0472">Membrane</keyword>
<evidence type="ECO:0000256" key="9">
    <source>
        <dbReference type="SAM" id="MobiDB-lite"/>
    </source>
</evidence>
<keyword evidence="2 7" id="KW-0813">Transport</keyword>
<evidence type="ECO:0000256" key="6">
    <source>
        <dbReference type="ARBA" id="ARBA00023237"/>
    </source>
</evidence>
<evidence type="ECO:0000256" key="5">
    <source>
        <dbReference type="ARBA" id="ARBA00023136"/>
    </source>
</evidence>
<dbReference type="PANTHER" id="PTHR30069">
    <property type="entry name" value="TONB-DEPENDENT OUTER MEMBRANE RECEPTOR"/>
    <property type="match status" value="1"/>
</dbReference>
<dbReference type="GO" id="GO:0030246">
    <property type="term" value="F:carbohydrate binding"/>
    <property type="evidence" value="ECO:0007669"/>
    <property type="project" value="InterPro"/>
</dbReference>
<keyword evidence="3 7" id="KW-1134">Transmembrane beta strand</keyword>
<dbReference type="RefSeq" id="WP_015449122.1">
    <property type="nucleotide sequence ID" value="NC_020541.1"/>
</dbReference>
<keyword evidence="6 7" id="KW-0998">Cell outer membrane</keyword>
<feature type="region of interest" description="Disordered" evidence="9">
    <location>
        <begin position="458"/>
        <end position="480"/>
    </location>
</feature>
<dbReference type="Pfam" id="PF13620">
    <property type="entry name" value="CarboxypepD_reg"/>
    <property type="match status" value="1"/>
</dbReference>
<dbReference type="PROSITE" id="PS52016">
    <property type="entry name" value="TONB_DEPENDENT_REC_3"/>
    <property type="match status" value="1"/>
</dbReference>
<dbReference type="AlphaFoldDB" id="M4NMM3"/>
<dbReference type="PANTHER" id="PTHR30069:SF46">
    <property type="entry name" value="OAR PROTEIN"/>
    <property type="match status" value="1"/>
</dbReference>
<dbReference type="Pfam" id="PF07715">
    <property type="entry name" value="Plug"/>
    <property type="match status" value="1"/>
</dbReference>
<protein>
    <submittedName>
        <fullName evidence="12">Outer membrane receptor protein</fullName>
    </submittedName>
</protein>
<evidence type="ECO:0000256" key="10">
    <source>
        <dbReference type="SAM" id="SignalP"/>
    </source>
</evidence>
<comment type="similarity">
    <text evidence="7">Belongs to the TonB-dependent receptor family.</text>
</comment>
<dbReference type="GO" id="GO:0044718">
    <property type="term" value="P:siderophore transmembrane transport"/>
    <property type="evidence" value="ECO:0007669"/>
    <property type="project" value="TreeGrafter"/>
</dbReference>
<dbReference type="Proteomes" id="UP000011859">
    <property type="component" value="Chromosome"/>
</dbReference>
<dbReference type="HOGENOM" id="CLU_006298_3_0_6"/>
<evidence type="ECO:0000256" key="3">
    <source>
        <dbReference type="ARBA" id="ARBA00022452"/>
    </source>
</evidence>
<dbReference type="Gene3D" id="2.170.130.10">
    <property type="entry name" value="TonB-dependent receptor, plug domain"/>
    <property type="match status" value="1"/>
</dbReference>
<accession>M4NMM3</accession>
<gene>
    <name evidence="12" type="ORF">R2APBS1_3831</name>
</gene>
<feature type="compositionally biased region" description="Polar residues" evidence="9">
    <location>
        <begin position="467"/>
        <end position="476"/>
    </location>
</feature>
<dbReference type="Gene3D" id="2.60.40.1120">
    <property type="entry name" value="Carboxypeptidase-like, regulatory domain"/>
    <property type="match status" value="1"/>
</dbReference>
<feature type="short sequence motif" description="TonB box" evidence="8">
    <location>
        <begin position="49"/>
        <end position="55"/>
    </location>
</feature>
<dbReference type="KEGG" id="rhd:R2APBS1_3831"/>
<dbReference type="InterPro" id="IPR037066">
    <property type="entry name" value="Plug_dom_sf"/>
</dbReference>
<reference evidence="12 13" key="1">
    <citation type="submission" date="2012-04" db="EMBL/GenBank/DDBJ databases">
        <title>Complete genome of Rhodanobacter sp. 2APBS1.</title>
        <authorList>
            <consortium name="US DOE Joint Genome Institute"/>
            <person name="Huntemann M."/>
            <person name="Wei C.-L."/>
            <person name="Han J."/>
            <person name="Detter J.C."/>
            <person name="Han C."/>
            <person name="Tapia R."/>
            <person name="Munk A.C.C."/>
            <person name="Chen A."/>
            <person name="Krypides N."/>
            <person name="Mavromatis K."/>
            <person name="Markowitz V."/>
            <person name="Szeto E."/>
            <person name="Ivanova N."/>
            <person name="Mikhailova N."/>
            <person name="Ovchinnikova G."/>
            <person name="Pagani I."/>
            <person name="Pati A."/>
            <person name="Goodwin L."/>
            <person name="Peters L."/>
            <person name="Pitluck S."/>
            <person name="Woyke T."/>
            <person name="Prakash O."/>
            <person name="Elkins J."/>
            <person name="Brown S."/>
            <person name="Palumbo A."/>
            <person name="Hemme C."/>
            <person name="Zhou J."/>
            <person name="Watson D."/>
            <person name="Jardine P."/>
            <person name="Kostka J."/>
            <person name="Green S."/>
        </authorList>
    </citation>
    <scope>NUCLEOTIDE SEQUENCE [LARGE SCALE GENOMIC DNA]</scope>
    <source>
        <strain evidence="12 13">2APBS1</strain>
    </source>
</reference>
<dbReference type="InterPro" id="IPR010916">
    <property type="entry name" value="TonB_box_CS"/>
</dbReference>
<dbReference type="EMBL" id="CP003470">
    <property type="protein sequence ID" value="AGG90888.1"/>
    <property type="molecule type" value="Genomic_DNA"/>
</dbReference>
<dbReference type="SUPFAM" id="SSF49452">
    <property type="entry name" value="Starch-binding domain-like"/>
    <property type="match status" value="1"/>
</dbReference>
<dbReference type="GO" id="GO:0015344">
    <property type="term" value="F:siderophore uptake transmembrane transporter activity"/>
    <property type="evidence" value="ECO:0007669"/>
    <property type="project" value="TreeGrafter"/>
</dbReference>
<evidence type="ECO:0000256" key="2">
    <source>
        <dbReference type="ARBA" id="ARBA00022448"/>
    </source>
</evidence>
<dbReference type="InterPro" id="IPR039426">
    <property type="entry name" value="TonB-dep_rcpt-like"/>
</dbReference>
<dbReference type="InterPro" id="IPR012910">
    <property type="entry name" value="Plug_dom"/>
</dbReference>
<keyword evidence="13" id="KW-1185">Reference proteome</keyword>
<organism evidence="12 13">
    <name type="scientific">Rhodanobacter denitrificans</name>
    <dbReference type="NCBI Taxonomy" id="666685"/>
    <lineage>
        <taxon>Bacteria</taxon>
        <taxon>Pseudomonadati</taxon>
        <taxon>Pseudomonadota</taxon>
        <taxon>Gammaproteobacteria</taxon>
        <taxon>Lysobacterales</taxon>
        <taxon>Rhodanobacteraceae</taxon>
        <taxon>Rhodanobacter</taxon>
    </lineage>
</organism>
<dbReference type="GO" id="GO:0009279">
    <property type="term" value="C:cell outer membrane"/>
    <property type="evidence" value="ECO:0007669"/>
    <property type="project" value="UniProtKB-SubCell"/>
</dbReference>
<dbReference type="InterPro" id="IPR036942">
    <property type="entry name" value="Beta-barrel_TonB_sf"/>
</dbReference>
<keyword evidence="4 7" id="KW-0812">Transmembrane</keyword>
<sequence length="1007" mass="109064" precursor="true">MNSRRNFKAGQLQRTALALALGMGITGLAFAQATTGSIFGQAPAAAGETVSVKGSTGVTREVQVDSSGRYSISNLPLGTYTVTLKKDGVAVESRDNVNIVVGAGTAVSFAGAESAQNLAAVTVQANALPVIDVSSVDSRTVITAQELAKLPLGRSAEAIALLAPGVVAGNAGFGNTVSFGGAGVTENAYYINGYNTTEPLRALGGVGLPYGSIDQQEIYTGGYSAKYGRSDGGVISQVGKRGTNEWHFGAQVTWSPKSLANDPKNVYYPNNQLPPGYIYNDTKVPGTIYRNRKGNTSWTTSYSAYAGGPLIQDRLYMFLSAEAEKQQGDSTSVVSSSAPAVNKYKYSLPKMYAKFDWNINDSNILEYSHIQSNESYSGDLYAYDYATGTHASALFSHPISHKYASKYDIAKYTSYITDDLTLSATYGKSKKDDYTVTPGLSATLPYLTGTTLQNPAITGGTPIRNGVPTSSVTSPDAGSKTRGLRVDLEYQLADHHLAVGIDNQYYAAHNEGQAMGGPGYRWTYARTQKPSSPLVPGLGVGAPGGNGYYVYKYIFSTTTSMSVKQKAFYLEDRWQVSDNVLLSLGIRNDHFTNYNNVAKPYVDQKNQWAPRLGASWDVFGDASFKVYGNLGRYFLALPNSVAIRGASASTYTREYFTYTGIDANGAPTGLTALGPGPVSSNSEYGIAPDNKTFGPTNLKSQYQDEAILGFDKTLGPDWAYGAKATYRKLQTAIDDVCDGGKIEDKLIAQGVDTSTLDIHSCYIFNPGRTNTFLLNDSNGGYKSVQMSQADWGFNQGAKRKYYALDMYLEHPFNGKWQARVDYTFSRSWGNTEGQVRSDLEQNDVSKTEDWDAAELMIGSGGVLSNNRRHQLKFYGSYQITPEWLVSGAARIQSGSPKTCLGYFGPNQDDPISYGGDYHYCFGKLSGPGAAGNTPWTKKIDLSVAYRPAFADHKLAFSASVFNVLNERKVTNTFPRSQTDVNTVSNTYGMGTYFQTPRYVRLSMSYDY</sequence>
<keyword evidence="10" id="KW-0732">Signal</keyword>
<keyword evidence="12" id="KW-0675">Receptor</keyword>
<dbReference type="eggNOG" id="COG4771">
    <property type="taxonomic scope" value="Bacteria"/>
</dbReference>
<feature type="signal peptide" evidence="10">
    <location>
        <begin position="1"/>
        <end position="31"/>
    </location>
</feature>